<dbReference type="SUPFAM" id="SSF54236">
    <property type="entry name" value="Ubiquitin-like"/>
    <property type="match status" value="1"/>
</dbReference>
<evidence type="ECO:0000259" key="1">
    <source>
        <dbReference type="PROSITE" id="PS50053"/>
    </source>
</evidence>
<dbReference type="EMBL" id="LSRX01000688">
    <property type="protein sequence ID" value="OLP90907.1"/>
    <property type="molecule type" value="Genomic_DNA"/>
</dbReference>
<sequence length="723" mass="77157">MLVAVRQYVARPAVAVQTGSRLHMGGSLSRVQTAEQYEFLHRALPLLTKQMRVGDPKVMIPRSSTLRQLKEKVGEQLRIGGVEDFSFYQMIEGLDHHRMLPDSVLLSVIETKFAKLKEQNGQASHLLFKRRFLRVDEKLNPGDLIHATLTYRQVLWDFLHYPVQEDETFISSIAASIVNLEYDHYKPYVEAGRLDDPAILHQLVPQVSLRDRQFRNWSTKILQLLKSLREGRQLTRQHQAVMSISVEVGLLSGKTATVEVGLDEQVSTLKLRAQTALGVGRGRLLDSSGSVLNDSLSVQHAKVQNGDSLTWHINTVQVQACDIGAAFAAILSDGSVATWVLSNRAGNSSAVQELLKNVQQIQVSYRSFAAILGDGSVVTWGDDENGGNSSSVQEQLKNVQQIQAAGGAFAAIRGDGSVVTWGEADCGGDSSAVQGELQNVQHVQATSSAFAAIKSDGSVVTWGDAEDGGDSSAIQDELKDVQQIQATGSAFAAILRDGSVVAWGDADYGGDTSAVQDQLTNVLHIQASYGAFAAILVDGSVVTWGADGHGGDSSGVQNQLKNVQAIQASDYAFAAILGDGSVVTWGDEDCGGDSSAVLHQLKNVTQIQAALTAFAAILGDGSVVTWGSAADGGDSSPVQDQLKNVQQIQASRYAFAAILRDGSVVAWGNDQCGGDSSAVQDQLTNVQQIQASGSAFAAILGDGSFVSWSDAEMVATAALYKIS</sequence>
<gene>
    <name evidence="2" type="primary">HERC2</name>
    <name evidence="2" type="ORF">AK812_SmicGene27450</name>
</gene>
<dbReference type="SUPFAM" id="SSF50985">
    <property type="entry name" value="RCC1/BLIP-II"/>
    <property type="match status" value="1"/>
</dbReference>
<evidence type="ECO:0000313" key="2">
    <source>
        <dbReference type="EMBL" id="OLP90907.1"/>
    </source>
</evidence>
<dbReference type="AlphaFoldDB" id="A0A1Q9D718"/>
<name>A0A1Q9D718_SYMMI</name>
<organism evidence="2 3">
    <name type="scientific">Symbiodinium microadriaticum</name>
    <name type="common">Dinoflagellate</name>
    <name type="synonym">Zooxanthella microadriatica</name>
    <dbReference type="NCBI Taxonomy" id="2951"/>
    <lineage>
        <taxon>Eukaryota</taxon>
        <taxon>Sar</taxon>
        <taxon>Alveolata</taxon>
        <taxon>Dinophyceae</taxon>
        <taxon>Suessiales</taxon>
        <taxon>Symbiodiniaceae</taxon>
        <taxon>Symbiodinium</taxon>
    </lineage>
</organism>
<reference evidence="2 3" key="1">
    <citation type="submission" date="2016-02" db="EMBL/GenBank/DDBJ databases">
        <title>Genome analysis of coral dinoflagellate symbionts highlights evolutionary adaptations to a symbiotic lifestyle.</title>
        <authorList>
            <person name="Aranda M."/>
            <person name="Li Y."/>
            <person name="Liew Y.J."/>
            <person name="Baumgarten S."/>
            <person name="Simakov O."/>
            <person name="Wilson M."/>
            <person name="Piel J."/>
            <person name="Ashoor H."/>
            <person name="Bougouffa S."/>
            <person name="Bajic V.B."/>
            <person name="Ryu T."/>
            <person name="Ravasi T."/>
            <person name="Bayer T."/>
            <person name="Micklem G."/>
            <person name="Kim H."/>
            <person name="Bhak J."/>
            <person name="Lajeunesse T.C."/>
            <person name="Voolstra C.R."/>
        </authorList>
    </citation>
    <scope>NUCLEOTIDE SEQUENCE [LARGE SCALE GENOMIC DNA]</scope>
    <source>
        <strain evidence="2 3">CCMP2467</strain>
    </source>
</reference>
<evidence type="ECO:0000313" key="3">
    <source>
        <dbReference type="Proteomes" id="UP000186817"/>
    </source>
</evidence>
<dbReference type="InterPro" id="IPR029071">
    <property type="entry name" value="Ubiquitin-like_domsf"/>
</dbReference>
<dbReference type="InterPro" id="IPR051553">
    <property type="entry name" value="Ran_GTPase-activating"/>
</dbReference>
<dbReference type="InterPro" id="IPR009091">
    <property type="entry name" value="RCC1/BLIP-II"/>
</dbReference>
<dbReference type="Gene3D" id="3.10.20.90">
    <property type="entry name" value="Phosphatidylinositol 3-kinase Catalytic Subunit, Chain A, domain 1"/>
    <property type="match status" value="1"/>
</dbReference>
<accession>A0A1Q9D718</accession>
<dbReference type="PROSITE" id="PS50053">
    <property type="entry name" value="UBIQUITIN_2"/>
    <property type="match status" value="1"/>
</dbReference>
<proteinExistence type="predicted"/>
<dbReference type="InterPro" id="IPR000626">
    <property type="entry name" value="Ubiquitin-like_dom"/>
</dbReference>
<dbReference type="Proteomes" id="UP000186817">
    <property type="component" value="Unassembled WGS sequence"/>
</dbReference>
<protein>
    <submittedName>
        <fullName evidence="2">Putative E3 ubiquitin-protein ligase HERC2</fullName>
    </submittedName>
</protein>
<comment type="caution">
    <text evidence="2">The sequence shown here is derived from an EMBL/GenBank/DDBJ whole genome shotgun (WGS) entry which is preliminary data.</text>
</comment>
<dbReference type="CDD" id="cd17039">
    <property type="entry name" value="Ubl_ubiquitin_like"/>
    <property type="match status" value="1"/>
</dbReference>
<dbReference type="PANTHER" id="PTHR45982">
    <property type="entry name" value="REGULATOR OF CHROMOSOME CONDENSATION"/>
    <property type="match status" value="1"/>
</dbReference>
<feature type="domain" description="Ubiquitin-like" evidence="1">
    <location>
        <begin position="244"/>
        <end position="309"/>
    </location>
</feature>
<dbReference type="OrthoDB" id="408734at2759"/>
<dbReference type="Gene3D" id="2.130.10.30">
    <property type="entry name" value="Regulator of chromosome condensation 1/beta-lactamase-inhibitor protein II"/>
    <property type="match status" value="2"/>
</dbReference>
<keyword evidence="3" id="KW-1185">Reference proteome</keyword>
<dbReference type="PANTHER" id="PTHR45982:SF1">
    <property type="entry name" value="REGULATOR OF CHROMOSOME CONDENSATION"/>
    <property type="match status" value="1"/>
</dbReference>